<dbReference type="InterPro" id="IPR036291">
    <property type="entry name" value="NAD(P)-bd_dom_sf"/>
</dbReference>
<evidence type="ECO:0000259" key="1">
    <source>
        <dbReference type="Pfam" id="PF03446"/>
    </source>
</evidence>
<dbReference type="EMBL" id="BLQM01000192">
    <property type="protein sequence ID" value="GMH74152.1"/>
    <property type="molecule type" value="Genomic_DNA"/>
</dbReference>
<evidence type="ECO:0000313" key="3">
    <source>
        <dbReference type="Proteomes" id="UP001162640"/>
    </source>
</evidence>
<evidence type="ECO:0000313" key="2">
    <source>
        <dbReference type="EMBL" id="GMH74152.1"/>
    </source>
</evidence>
<feature type="domain" description="6-phosphogluconate dehydrogenase NADP-binding" evidence="1">
    <location>
        <begin position="13"/>
        <end position="171"/>
    </location>
</feature>
<protein>
    <recommendedName>
        <fullName evidence="1">6-phosphogluconate dehydrogenase NADP-binding domain-containing protein</fullName>
    </recommendedName>
</protein>
<dbReference type="GO" id="GO:0050661">
    <property type="term" value="F:NADP binding"/>
    <property type="evidence" value="ECO:0007669"/>
    <property type="project" value="InterPro"/>
</dbReference>
<dbReference type="InterPro" id="IPR006115">
    <property type="entry name" value="6PGDH_NADP-bd"/>
</dbReference>
<dbReference type="Gene3D" id="3.40.50.720">
    <property type="entry name" value="NAD(P)-binding Rossmann-like Domain"/>
    <property type="match status" value="1"/>
</dbReference>
<dbReference type="AlphaFoldDB" id="A0A9W7ARF2"/>
<reference evidence="3" key="1">
    <citation type="journal article" date="2023" name="Commun. Biol.">
        <title>Genome analysis of Parmales, the sister group of diatoms, reveals the evolutionary specialization of diatoms from phago-mixotrophs to photoautotrophs.</title>
        <authorList>
            <person name="Ban H."/>
            <person name="Sato S."/>
            <person name="Yoshikawa S."/>
            <person name="Yamada K."/>
            <person name="Nakamura Y."/>
            <person name="Ichinomiya M."/>
            <person name="Sato N."/>
            <person name="Blanc-Mathieu R."/>
            <person name="Endo H."/>
            <person name="Kuwata A."/>
            <person name="Ogata H."/>
        </authorList>
    </citation>
    <scope>NUCLEOTIDE SEQUENCE [LARGE SCALE GENOMIC DNA]</scope>
</reference>
<dbReference type="PANTHER" id="PTHR43060:SF17">
    <property type="entry name" value="L-THREONATE DEHYDROGENASE"/>
    <property type="match status" value="1"/>
</dbReference>
<gene>
    <name evidence="2" type="ORF">TL16_g06384</name>
</gene>
<organism evidence="2 3">
    <name type="scientific">Triparma laevis f. inornata</name>
    <dbReference type="NCBI Taxonomy" id="1714386"/>
    <lineage>
        <taxon>Eukaryota</taxon>
        <taxon>Sar</taxon>
        <taxon>Stramenopiles</taxon>
        <taxon>Ochrophyta</taxon>
        <taxon>Bolidophyceae</taxon>
        <taxon>Parmales</taxon>
        <taxon>Triparmaceae</taxon>
        <taxon>Triparma</taxon>
    </lineage>
</organism>
<accession>A0A9W7ARF2</accession>
<comment type="caution">
    <text evidence="2">The sequence shown here is derived from an EMBL/GenBank/DDBJ whole genome shotgun (WGS) entry which is preliminary data.</text>
</comment>
<name>A0A9W7ARF2_9STRA</name>
<dbReference type="Pfam" id="PF03446">
    <property type="entry name" value="NAD_binding_2"/>
    <property type="match status" value="1"/>
</dbReference>
<dbReference type="SUPFAM" id="SSF51735">
    <property type="entry name" value="NAD(P)-binding Rossmann-fold domains"/>
    <property type="match status" value="1"/>
</dbReference>
<sequence>MSGYTGKHTNVLTIGVGSMGSGLTLHLASLPQYSVLAFDAWAPTLAKFKENYKNTVPASHPSRSELLQLQENVTSVADVTFIPNFTPDVIIFMVVNSTQVTEFLFPTYIKTLPSTTTILIMSTISPSACHSIKNQSSSTMKNPPLIIDAPVSGGPVKAGLGKLSIMLSDPETAAGAGSSDMYVNMLKDISGGGETLFIIPKLEKVRNGEKRRGCRSCSCSSH</sequence>
<dbReference type="PANTHER" id="PTHR43060">
    <property type="entry name" value="3-HYDROXYISOBUTYRATE DEHYDROGENASE-LIKE 1, MITOCHONDRIAL-RELATED"/>
    <property type="match status" value="1"/>
</dbReference>
<dbReference type="Proteomes" id="UP001162640">
    <property type="component" value="Unassembled WGS sequence"/>
</dbReference>
<proteinExistence type="predicted"/>